<evidence type="ECO:0000259" key="2">
    <source>
        <dbReference type="Pfam" id="PF13087"/>
    </source>
</evidence>
<evidence type="ECO:0000256" key="1">
    <source>
        <dbReference type="SAM" id="MobiDB-lite"/>
    </source>
</evidence>
<dbReference type="OrthoDB" id="6513042at2759"/>
<evidence type="ECO:0000313" key="3">
    <source>
        <dbReference type="EMBL" id="CAE8615018.1"/>
    </source>
</evidence>
<feature type="region of interest" description="Disordered" evidence="1">
    <location>
        <begin position="605"/>
        <end position="643"/>
    </location>
</feature>
<feature type="non-terminal residue" evidence="3">
    <location>
        <position position="832"/>
    </location>
</feature>
<gene>
    <name evidence="3" type="ORF">PGLA1383_LOCUS32731</name>
</gene>
<feature type="compositionally biased region" description="Polar residues" evidence="1">
    <location>
        <begin position="745"/>
        <end position="762"/>
    </location>
</feature>
<dbReference type="EMBL" id="CAJNNV010025545">
    <property type="protein sequence ID" value="CAE8615018.1"/>
    <property type="molecule type" value="Genomic_DNA"/>
</dbReference>
<dbReference type="PANTHER" id="PTHR10887:SF495">
    <property type="entry name" value="HELICASE SENATAXIN ISOFORM X1-RELATED"/>
    <property type="match status" value="1"/>
</dbReference>
<dbReference type="SUPFAM" id="SSF52540">
    <property type="entry name" value="P-loop containing nucleoside triphosphate hydrolases"/>
    <property type="match status" value="1"/>
</dbReference>
<protein>
    <recommendedName>
        <fullName evidence="2">DNA2/NAM7 helicase-like C-terminal domain-containing protein</fullName>
    </recommendedName>
</protein>
<feature type="domain" description="DNA2/NAM7 helicase-like C-terminal" evidence="2">
    <location>
        <begin position="4"/>
        <end position="118"/>
    </location>
</feature>
<dbReference type="Pfam" id="PF13087">
    <property type="entry name" value="AAA_12"/>
    <property type="match status" value="1"/>
</dbReference>
<organism evidence="3 4">
    <name type="scientific">Polarella glacialis</name>
    <name type="common">Dinoflagellate</name>
    <dbReference type="NCBI Taxonomy" id="89957"/>
    <lineage>
        <taxon>Eukaryota</taxon>
        <taxon>Sar</taxon>
        <taxon>Alveolata</taxon>
        <taxon>Dinophyceae</taxon>
        <taxon>Suessiales</taxon>
        <taxon>Suessiaceae</taxon>
        <taxon>Polarella</taxon>
    </lineage>
</organism>
<dbReference type="AlphaFoldDB" id="A0A813FS24"/>
<feature type="region of interest" description="Disordered" evidence="1">
    <location>
        <begin position="738"/>
        <end position="770"/>
    </location>
</feature>
<dbReference type="Gene3D" id="3.40.50.300">
    <property type="entry name" value="P-loop containing nucleotide triphosphate hydrolases"/>
    <property type="match status" value="1"/>
</dbReference>
<keyword evidence="4" id="KW-1185">Reference proteome</keyword>
<dbReference type="Proteomes" id="UP000654075">
    <property type="component" value="Unassembled WGS sequence"/>
</dbReference>
<sequence>AREQSKGASKRNPDEAACAAWLVETIMRLLPASLKGDEIGVITPYAAQVSDIRQALPHQARSQVQVSSVDAFQGCQKDVIIVSLVRANPRGDVGFVSDWRRLNVALTRARKLCIVLAHLPTWLSAESSLIRDWIGFYPAEAAEVRSFQRGFGGGIAGSSLGPLPVELEHQVSSLRTVFAQNRPAAAKLPRVSVISKGCKTDAAAAKRRALEVGRVLATAIGKGDESLLEAALNQAADAGVQNGTVEEAETFLRRLVSVRELKVAADADDDPAFQAALFFARAAGVTEQDIAEVEAGFRQRAKARSDEITKRERRRKAVANLRQAVSCGEQTAAVLQAAVDAARETGADAKDCEAAEKRLEVLRREEAQRPAPIYGTKRTATESAAADAKLTPGQPIPEVPGISRMQLRKLDKHGAGMVLQPTKWGMVIEEIEAKPGQPLLSVGDTILEVDRHSLVGLDEDTCEDTFGMCFRHGAWISALSGAEVGVDLTDLDAAERALSKFFARHTLIEATEADDEALLCAAMVEAKACGVEAAVLAPAEAKLRTLAAGRELADAGVLVAALELAGVAEEEDEATYRAAYQEAVEAGVDRRILSEAEAMLKSLKTAEEAATSHPPAPTAVKQEEAAEAFPPLPPSQAAAAGTASKIMLQSTSKARPPLPPLLQAVAVGSADAKRRKIELPDQPADADSVAGSDALRQWSIRMVEVAMLQCRKRKAVDLEDFDLAQRLKQREPAASLRLAAARHQAITSPQSDATSAGPANSVSKDDAKRRRALEGEELDIVKRQKREAVDREDYSLAGELRRRELELERRQRGEDARAAAAALELLRTVGAE</sequence>
<dbReference type="CDD" id="cd18808">
    <property type="entry name" value="SF1_C_Upf1"/>
    <property type="match status" value="1"/>
</dbReference>
<dbReference type="InterPro" id="IPR047187">
    <property type="entry name" value="SF1_C_Upf1"/>
</dbReference>
<dbReference type="InterPro" id="IPR045055">
    <property type="entry name" value="DNA2/NAM7-like"/>
</dbReference>
<proteinExistence type="predicted"/>
<dbReference type="InterPro" id="IPR027417">
    <property type="entry name" value="P-loop_NTPase"/>
</dbReference>
<evidence type="ECO:0000313" key="4">
    <source>
        <dbReference type="Proteomes" id="UP000654075"/>
    </source>
</evidence>
<accession>A0A813FS24</accession>
<dbReference type="InterPro" id="IPR041679">
    <property type="entry name" value="DNA2/NAM7-like_C"/>
</dbReference>
<comment type="caution">
    <text evidence="3">The sequence shown here is derived from an EMBL/GenBank/DDBJ whole genome shotgun (WGS) entry which is preliminary data.</text>
</comment>
<dbReference type="PANTHER" id="PTHR10887">
    <property type="entry name" value="DNA2/NAM7 HELICASE FAMILY"/>
    <property type="match status" value="1"/>
</dbReference>
<reference evidence="3" key="1">
    <citation type="submission" date="2021-02" db="EMBL/GenBank/DDBJ databases">
        <authorList>
            <person name="Dougan E. K."/>
            <person name="Rhodes N."/>
            <person name="Thang M."/>
            <person name="Chan C."/>
        </authorList>
    </citation>
    <scope>NUCLEOTIDE SEQUENCE</scope>
</reference>
<feature type="non-terminal residue" evidence="3">
    <location>
        <position position="1"/>
    </location>
</feature>
<name>A0A813FS24_POLGL</name>